<gene>
    <name evidence="2" type="primary">AACS</name>
    <name evidence="2" type="ORF">NPIL_33701</name>
</gene>
<sequence>LPSLEKIIIVPSNEESKLKDISGIKNSCFLDDFLHLGYEEDGSIPEIVFEQVSVSHPVFISYTSGTTGLPKAVVHGCGGLLMTAKDNCIHGIPDIDPSILSTSPVGWASWNMFSTRLFTGVKLVVYEGVPFFLSRTYLWDLVDELKITTLFVTPSILDEYEKRGFVPTEKHNLGSLQFFVS</sequence>
<keyword evidence="3" id="KW-1185">Reference proteome</keyword>
<organism evidence="2 3">
    <name type="scientific">Nephila pilipes</name>
    <name type="common">Giant wood spider</name>
    <name type="synonym">Nephila maculata</name>
    <dbReference type="NCBI Taxonomy" id="299642"/>
    <lineage>
        <taxon>Eukaryota</taxon>
        <taxon>Metazoa</taxon>
        <taxon>Ecdysozoa</taxon>
        <taxon>Arthropoda</taxon>
        <taxon>Chelicerata</taxon>
        <taxon>Arachnida</taxon>
        <taxon>Araneae</taxon>
        <taxon>Araneomorphae</taxon>
        <taxon>Entelegynae</taxon>
        <taxon>Araneoidea</taxon>
        <taxon>Nephilidae</taxon>
        <taxon>Nephila</taxon>
    </lineage>
</organism>
<accession>A0A8X6PX77</accession>
<feature type="non-terminal residue" evidence="2">
    <location>
        <position position="1"/>
    </location>
</feature>
<dbReference type="Proteomes" id="UP000887013">
    <property type="component" value="Unassembled WGS sequence"/>
</dbReference>
<dbReference type="PANTHER" id="PTHR42921:SF1">
    <property type="entry name" value="ACETOACETYL-COA SYNTHETASE"/>
    <property type="match status" value="1"/>
</dbReference>
<feature type="domain" description="AMP-dependent synthetase/ligase" evidence="1">
    <location>
        <begin position="49"/>
        <end position="180"/>
    </location>
</feature>
<dbReference type="InterPro" id="IPR042099">
    <property type="entry name" value="ANL_N_sf"/>
</dbReference>
<dbReference type="InterPro" id="IPR000873">
    <property type="entry name" value="AMP-dep_synth/lig_dom"/>
</dbReference>
<evidence type="ECO:0000313" key="3">
    <source>
        <dbReference type="Proteomes" id="UP000887013"/>
    </source>
</evidence>
<dbReference type="PROSITE" id="PS00455">
    <property type="entry name" value="AMP_BINDING"/>
    <property type="match status" value="1"/>
</dbReference>
<dbReference type="PANTHER" id="PTHR42921">
    <property type="entry name" value="ACETOACETYL-COA SYNTHETASE"/>
    <property type="match status" value="1"/>
</dbReference>
<dbReference type="OrthoDB" id="10253869at2759"/>
<name>A0A8X6PX77_NEPPI</name>
<dbReference type="InterPro" id="IPR020845">
    <property type="entry name" value="AMP-binding_CS"/>
</dbReference>
<dbReference type="GO" id="GO:0030729">
    <property type="term" value="F:acetoacetate-CoA ligase activity"/>
    <property type="evidence" value="ECO:0007669"/>
    <property type="project" value="TreeGrafter"/>
</dbReference>
<evidence type="ECO:0000259" key="1">
    <source>
        <dbReference type="Pfam" id="PF00501"/>
    </source>
</evidence>
<reference evidence="2" key="1">
    <citation type="submission" date="2020-08" db="EMBL/GenBank/DDBJ databases">
        <title>Multicomponent nature underlies the extraordinary mechanical properties of spider dragline silk.</title>
        <authorList>
            <person name="Kono N."/>
            <person name="Nakamura H."/>
            <person name="Mori M."/>
            <person name="Yoshida Y."/>
            <person name="Ohtoshi R."/>
            <person name="Malay A.D."/>
            <person name="Moran D.A.P."/>
            <person name="Tomita M."/>
            <person name="Numata K."/>
            <person name="Arakawa K."/>
        </authorList>
    </citation>
    <scope>NUCLEOTIDE SEQUENCE</scope>
</reference>
<proteinExistence type="predicted"/>
<dbReference type="Gene3D" id="3.40.50.12780">
    <property type="entry name" value="N-terminal domain of ligase-like"/>
    <property type="match status" value="1"/>
</dbReference>
<dbReference type="EMBL" id="BMAW01074981">
    <property type="protein sequence ID" value="GFT94491.1"/>
    <property type="molecule type" value="Genomic_DNA"/>
</dbReference>
<dbReference type="Pfam" id="PF00501">
    <property type="entry name" value="AMP-binding"/>
    <property type="match status" value="1"/>
</dbReference>
<dbReference type="SUPFAM" id="SSF56801">
    <property type="entry name" value="Acetyl-CoA synthetase-like"/>
    <property type="match status" value="1"/>
</dbReference>
<dbReference type="AlphaFoldDB" id="A0A8X6PX77"/>
<evidence type="ECO:0000313" key="2">
    <source>
        <dbReference type="EMBL" id="GFT94491.1"/>
    </source>
</evidence>
<comment type="caution">
    <text evidence="2">The sequence shown here is derived from an EMBL/GenBank/DDBJ whole genome shotgun (WGS) entry which is preliminary data.</text>
</comment>
<protein>
    <submittedName>
        <fullName evidence="2">Acetoacetyl-CoA synthetase</fullName>
    </submittedName>
</protein>